<organism evidence="1 2">
    <name type="scientific">Schistosoma japonicum</name>
    <name type="common">Blood fluke</name>
    <dbReference type="NCBI Taxonomy" id="6182"/>
    <lineage>
        <taxon>Eukaryota</taxon>
        <taxon>Metazoa</taxon>
        <taxon>Spiralia</taxon>
        <taxon>Lophotrochozoa</taxon>
        <taxon>Platyhelminthes</taxon>
        <taxon>Trematoda</taxon>
        <taxon>Digenea</taxon>
        <taxon>Strigeidida</taxon>
        <taxon>Schistosomatoidea</taxon>
        <taxon>Schistosomatidae</taxon>
        <taxon>Schistosoma</taxon>
    </lineage>
</organism>
<protein>
    <submittedName>
        <fullName evidence="1">Uncharacterized protein</fullName>
    </submittedName>
</protein>
<dbReference type="Proteomes" id="UP000311919">
    <property type="component" value="Unassembled WGS sequence"/>
</dbReference>
<comment type="caution">
    <text evidence="1">The sequence shown here is derived from an EMBL/GenBank/DDBJ whole genome shotgun (WGS) entry which is preliminary data.</text>
</comment>
<evidence type="ECO:0000313" key="2">
    <source>
        <dbReference type="Proteomes" id="UP000311919"/>
    </source>
</evidence>
<keyword evidence="2" id="KW-1185">Reference proteome</keyword>
<evidence type="ECO:0000313" key="1">
    <source>
        <dbReference type="EMBL" id="TNN20633.1"/>
    </source>
</evidence>
<sequence>MATELYVLEISWGVCQGLQNSGQTHRSLSPASPQAYKTVLTESPFEILTQKSRSVTLPAISPCPFTVAKYYNVPW</sequence>
<proteinExistence type="predicted"/>
<name>A0A4Z2DVN3_SCHJA</name>
<reference evidence="1 2" key="1">
    <citation type="submission" date="2019-03" db="EMBL/GenBank/DDBJ databases">
        <title>An improved genome assembly of the fluke Schistosoma japonicum.</title>
        <authorList>
            <person name="Hu W."/>
            <person name="Luo F."/>
            <person name="Yin M."/>
            <person name="Mo X."/>
            <person name="Sun C."/>
            <person name="Wu Q."/>
            <person name="Zhu B."/>
            <person name="Xiang M."/>
            <person name="Wang J."/>
            <person name="Wang Y."/>
            <person name="Zhang T."/>
            <person name="Xu B."/>
            <person name="Zheng H."/>
            <person name="Feng Z."/>
        </authorList>
    </citation>
    <scope>NUCLEOTIDE SEQUENCE [LARGE SCALE GENOMIC DNA]</scope>
    <source>
        <strain evidence="1">HuSjv2</strain>
        <tissue evidence="1">Worms</tissue>
    </source>
</reference>
<dbReference type="AlphaFoldDB" id="A0A4Z2DVN3"/>
<dbReference type="EMBL" id="SKCS01000021">
    <property type="protein sequence ID" value="TNN20633.1"/>
    <property type="molecule type" value="Genomic_DNA"/>
</dbReference>
<accession>A0A4Z2DVN3</accession>
<gene>
    <name evidence="1" type="ORF">EWB00_003382</name>
</gene>